<dbReference type="OrthoDB" id="9804286at2"/>
<dbReference type="Gene3D" id="3.40.50.720">
    <property type="entry name" value="NAD(P)-binding Rossmann-like Domain"/>
    <property type="match status" value="1"/>
</dbReference>
<reference evidence="3 4" key="1">
    <citation type="submission" date="2019-03" db="EMBL/GenBank/DDBJ databases">
        <title>Genomic analyses of the natural microbiome of Caenorhabditis elegans.</title>
        <authorList>
            <person name="Samuel B."/>
        </authorList>
    </citation>
    <scope>NUCLEOTIDE SEQUENCE [LARGE SCALE GENOMIC DNA]</scope>
    <source>
        <strain evidence="3 4">JUb102</strain>
    </source>
</reference>
<dbReference type="PANTHER" id="PTHR10953:SF102">
    <property type="entry name" value="ADENYLYLTRANSFERASE AND SULFURTRANSFERASE MOCS3"/>
    <property type="match status" value="1"/>
</dbReference>
<dbReference type="EMBL" id="SMAS01000007">
    <property type="protein sequence ID" value="TCT31501.1"/>
    <property type="molecule type" value="Genomic_DNA"/>
</dbReference>
<dbReference type="InterPro" id="IPR035985">
    <property type="entry name" value="Ubiquitin-activating_enz"/>
</dbReference>
<evidence type="ECO:0000259" key="1">
    <source>
        <dbReference type="Pfam" id="PF00899"/>
    </source>
</evidence>
<dbReference type="InterPro" id="IPR000594">
    <property type="entry name" value="ThiF_NAD_FAD-bd"/>
</dbReference>
<dbReference type="GO" id="GO:0005737">
    <property type="term" value="C:cytoplasm"/>
    <property type="evidence" value="ECO:0007669"/>
    <property type="project" value="TreeGrafter"/>
</dbReference>
<evidence type="ECO:0000313" key="3">
    <source>
        <dbReference type="EMBL" id="TCT31501.1"/>
    </source>
</evidence>
<dbReference type="GO" id="GO:0008641">
    <property type="term" value="F:ubiquitin-like modifier activating enzyme activity"/>
    <property type="evidence" value="ECO:0007669"/>
    <property type="project" value="InterPro"/>
</dbReference>
<dbReference type="Pfam" id="PF00899">
    <property type="entry name" value="ThiF"/>
    <property type="match status" value="1"/>
</dbReference>
<dbReference type="InterPro" id="IPR045886">
    <property type="entry name" value="ThiF/MoeB/HesA"/>
</dbReference>
<name>A0A4R3NMT8_9GAMM</name>
<sequence>MDFSLLKPLIKCSHHILISDDGDICIGEIPQKGCIIKSPEGWVLSLLPKLDGEHTIPRIVKELKSLGFNVDKECIIEFINKLNQLGVIEISDTYSDILSQQEINLYDRQLLQFSLIDSQKVGGLKYQEKLKNSRVLILGMGGWGTWCAMQLAMLGIGTLRLVDGDVVELSNLNRQVLYTFDDIGSAKVEAAEIGIKRHNRYTKVEKYNEFATIDRDRLMEVLDGVDVILIAWASLGYFRKNTVEGVIHDIAHEKEIPVIELGGDPLDISVGPIYLNDGYNSGYHAVKNNIRNKFYSQNHEVEKFQLARMKHQFLNGKRKVNAWQSTPSLAVMSGLVTDQIVKLITGYDDVVLKNRKIFFSLRDFKMTEELL</sequence>
<gene>
    <name evidence="3" type="ORF">EC835_10729</name>
</gene>
<dbReference type="Pfam" id="PF21475">
    <property type="entry name" value="PaaA-like_N"/>
    <property type="match status" value="1"/>
</dbReference>
<organism evidence="3 4">
    <name type="scientific">Providencia alcalifaciens</name>
    <dbReference type="NCBI Taxonomy" id="126385"/>
    <lineage>
        <taxon>Bacteria</taxon>
        <taxon>Pseudomonadati</taxon>
        <taxon>Pseudomonadota</taxon>
        <taxon>Gammaproteobacteria</taxon>
        <taxon>Enterobacterales</taxon>
        <taxon>Morganellaceae</taxon>
        <taxon>Providencia</taxon>
    </lineage>
</organism>
<dbReference type="SUPFAM" id="SSF69572">
    <property type="entry name" value="Activating enzymes of the ubiquitin-like proteins"/>
    <property type="match status" value="1"/>
</dbReference>
<dbReference type="Proteomes" id="UP000295055">
    <property type="component" value="Unassembled WGS sequence"/>
</dbReference>
<protein>
    <submittedName>
        <fullName evidence="3">ThiF family protein</fullName>
    </submittedName>
</protein>
<dbReference type="GO" id="GO:0016779">
    <property type="term" value="F:nucleotidyltransferase activity"/>
    <property type="evidence" value="ECO:0007669"/>
    <property type="project" value="TreeGrafter"/>
</dbReference>
<evidence type="ECO:0000313" key="4">
    <source>
        <dbReference type="Proteomes" id="UP000295055"/>
    </source>
</evidence>
<accession>A0A4R3NMT8</accession>
<feature type="domain" description="PaaA-like N-terminal" evidence="2">
    <location>
        <begin position="13"/>
        <end position="70"/>
    </location>
</feature>
<comment type="caution">
    <text evidence="3">The sequence shown here is derived from an EMBL/GenBank/DDBJ whole genome shotgun (WGS) entry which is preliminary data.</text>
</comment>
<dbReference type="PANTHER" id="PTHR10953">
    <property type="entry name" value="UBIQUITIN-ACTIVATING ENZYME E1"/>
    <property type="match status" value="1"/>
</dbReference>
<dbReference type="AlphaFoldDB" id="A0A4R3NMT8"/>
<dbReference type="InterPro" id="IPR049268">
    <property type="entry name" value="PaaA-like_N"/>
</dbReference>
<evidence type="ECO:0000259" key="2">
    <source>
        <dbReference type="Pfam" id="PF21475"/>
    </source>
</evidence>
<proteinExistence type="predicted"/>
<dbReference type="GO" id="GO:0004792">
    <property type="term" value="F:thiosulfate-cyanide sulfurtransferase activity"/>
    <property type="evidence" value="ECO:0007669"/>
    <property type="project" value="TreeGrafter"/>
</dbReference>
<dbReference type="RefSeq" id="WP_132496671.1">
    <property type="nucleotide sequence ID" value="NZ_SMAS01000007.1"/>
</dbReference>
<feature type="domain" description="THIF-type NAD/FAD binding fold" evidence="1">
    <location>
        <begin position="106"/>
        <end position="365"/>
    </location>
</feature>